<accession>A0AAQ3TYZ1</accession>
<proteinExistence type="predicted"/>
<evidence type="ECO:0000313" key="1">
    <source>
        <dbReference type="EMBL" id="WVZ82208.1"/>
    </source>
</evidence>
<reference evidence="1 2" key="1">
    <citation type="submission" date="2024-02" db="EMBL/GenBank/DDBJ databases">
        <title>High-quality chromosome-scale genome assembly of Pensacola bahiagrass (Paspalum notatum Flugge var. saurae).</title>
        <authorList>
            <person name="Vega J.M."/>
            <person name="Podio M."/>
            <person name="Orjuela J."/>
            <person name="Siena L.A."/>
            <person name="Pessino S.C."/>
            <person name="Combes M.C."/>
            <person name="Mariac C."/>
            <person name="Albertini E."/>
            <person name="Pupilli F."/>
            <person name="Ortiz J.P.A."/>
            <person name="Leblanc O."/>
        </authorList>
    </citation>
    <scope>NUCLEOTIDE SEQUENCE [LARGE SCALE GENOMIC DNA]</scope>
    <source>
        <strain evidence="1">R1</strain>
        <tissue evidence="1">Leaf</tissue>
    </source>
</reference>
<sequence>MFAKLAGIWPLKKLLERLRDLIWLRFPSSWGISPESMFPDRSMPDIESKNWKPYVYWFPFVSKVNYPRTAQLTQDGSDLPFKLIPTQGKDFNAMEILYPAEVTSELIVSHIQSQKI</sequence>
<evidence type="ECO:0000313" key="2">
    <source>
        <dbReference type="Proteomes" id="UP001341281"/>
    </source>
</evidence>
<gene>
    <name evidence="1" type="ORF">U9M48_029495</name>
</gene>
<dbReference type="EMBL" id="CP144750">
    <property type="protein sequence ID" value="WVZ82208.1"/>
    <property type="molecule type" value="Genomic_DNA"/>
</dbReference>
<dbReference type="AlphaFoldDB" id="A0AAQ3TYZ1"/>
<protein>
    <submittedName>
        <fullName evidence="1">Uncharacterized protein</fullName>
    </submittedName>
</protein>
<organism evidence="1 2">
    <name type="scientific">Paspalum notatum var. saurae</name>
    <dbReference type="NCBI Taxonomy" id="547442"/>
    <lineage>
        <taxon>Eukaryota</taxon>
        <taxon>Viridiplantae</taxon>
        <taxon>Streptophyta</taxon>
        <taxon>Embryophyta</taxon>
        <taxon>Tracheophyta</taxon>
        <taxon>Spermatophyta</taxon>
        <taxon>Magnoliopsida</taxon>
        <taxon>Liliopsida</taxon>
        <taxon>Poales</taxon>
        <taxon>Poaceae</taxon>
        <taxon>PACMAD clade</taxon>
        <taxon>Panicoideae</taxon>
        <taxon>Andropogonodae</taxon>
        <taxon>Paspaleae</taxon>
        <taxon>Paspalinae</taxon>
        <taxon>Paspalum</taxon>
    </lineage>
</organism>
<keyword evidence="2" id="KW-1185">Reference proteome</keyword>
<name>A0AAQ3TYZ1_PASNO</name>
<dbReference type="Proteomes" id="UP001341281">
    <property type="component" value="Chromosome 06"/>
</dbReference>